<sequence length="539" mass="62051">MDDGIDSTREVQVLKEVGLNADQIFQLLMEKEKTRQIELEIVLVEKKRKFSDNTTSDDGVLTEWKKKKLNELSSRALCGDVWINILEFLPGVEGFRMVMLSKQVMRATKHLTRIEFDKRVKSSRLEDFICSSQFKHIQTLNINYTITQPMFNILIRNCENLKTLTVVVPDGFVLGIPNSNCSVKNLRTLQLSTESLNKAYLESLNSYLFNLEDLKLPSFKSKLASDFLNTCTKNIRVLEIDKVNFDLDPKDYLPNLKSLKIRRLICNMKIFLSFFEIKTLTSLNMSLDSLNNDEGFTETNTIIESKLEYLKLNITGMLTDIICKYQFPNLECLSLTPELTMNSATSLGTNSSLANLKTLELFETSIDELKALCSSIYLKKLTSLTVDYEDIRDIVCGLDYITQSESFSNLYNLQFFGNNVNLDLFSSVSKFSKLRLLYLYDPDINSLINLSKSTHFPHLRKLRIYLSEIVPTNFLENIANNESFRKLFYLGICLNDEQVPILVNAKYFKLKNLTIYGKYVTNVGAKILQDHNINFEFDE</sequence>
<name>D2VWV1_NAEGR</name>
<dbReference type="EMBL" id="GG738905">
    <property type="protein sequence ID" value="EFC38688.1"/>
    <property type="molecule type" value="Genomic_DNA"/>
</dbReference>
<evidence type="ECO:0000313" key="2">
    <source>
        <dbReference type="Proteomes" id="UP000006671"/>
    </source>
</evidence>
<dbReference type="RefSeq" id="XP_002671432.1">
    <property type="nucleotide sequence ID" value="XM_002671386.1"/>
</dbReference>
<dbReference type="VEuPathDB" id="AmoebaDB:NAEGRDRAFT_52889"/>
<dbReference type="Proteomes" id="UP000006671">
    <property type="component" value="Unassembled WGS sequence"/>
</dbReference>
<dbReference type="AlphaFoldDB" id="D2VWV1"/>
<keyword evidence="2" id="KW-1185">Reference proteome</keyword>
<gene>
    <name evidence="1" type="ORF">NAEGRDRAFT_52889</name>
</gene>
<evidence type="ECO:0000313" key="1">
    <source>
        <dbReference type="EMBL" id="EFC38688.1"/>
    </source>
</evidence>
<dbReference type="KEGG" id="ngr:NAEGRDRAFT_52889"/>
<reference evidence="1 2" key="1">
    <citation type="journal article" date="2010" name="Cell">
        <title>The genome of Naegleria gruberi illuminates early eukaryotic versatility.</title>
        <authorList>
            <person name="Fritz-Laylin L.K."/>
            <person name="Prochnik S.E."/>
            <person name="Ginger M.L."/>
            <person name="Dacks J.B."/>
            <person name="Carpenter M.L."/>
            <person name="Field M.C."/>
            <person name="Kuo A."/>
            <person name="Paredez A."/>
            <person name="Chapman J."/>
            <person name="Pham J."/>
            <person name="Shu S."/>
            <person name="Neupane R."/>
            <person name="Cipriano M."/>
            <person name="Mancuso J."/>
            <person name="Tu H."/>
            <person name="Salamov A."/>
            <person name="Lindquist E."/>
            <person name="Shapiro H."/>
            <person name="Lucas S."/>
            <person name="Grigoriev I.V."/>
            <person name="Cande W.Z."/>
            <person name="Fulton C."/>
            <person name="Rokhsar D.S."/>
            <person name="Dawson S.C."/>
        </authorList>
    </citation>
    <scope>NUCLEOTIDE SEQUENCE [LARGE SCALE GENOMIC DNA]</scope>
    <source>
        <strain evidence="1 2">NEG-M</strain>
    </source>
</reference>
<dbReference type="InParanoid" id="D2VWV1"/>
<accession>D2VWV1</accession>
<dbReference type="InterPro" id="IPR032675">
    <property type="entry name" value="LRR_dom_sf"/>
</dbReference>
<dbReference type="SUPFAM" id="SSF52058">
    <property type="entry name" value="L domain-like"/>
    <property type="match status" value="1"/>
</dbReference>
<dbReference type="OrthoDB" id="120976at2759"/>
<protein>
    <submittedName>
        <fullName evidence="1">Predicted protein</fullName>
    </submittedName>
</protein>
<proteinExistence type="predicted"/>
<dbReference type="GeneID" id="8858397"/>
<organism evidence="2">
    <name type="scientific">Naegleria gruberi</name>
    <name type="common">Amoeba</name>
    <dbReference type="NCBI Taxonomy" id="5762"/>
    <lineage>
        <taxon>Eukaryota</taxon>
        <taxon>Discoba</taxon>
        <taxon>Heterolobosea</taxon>
        <taxon>Tetramitia</taxon>
        <taxon>Eutetramitia</taxon>
        <taxon>Vahlkampfiidae</taxon>
        <taxon>Naegleria</taxon>
    </lineage>
</organism>
<dbReference type="Gene3D" id="3.80.10.10">
    <property type="entry name" value="Ribonuclease Inhibitor"/>
    <property type="match status" value="3"/>
</dbReference>